<evidence type="ECO:0000256" key="1">
    <source>
        <dbReference type="ARBA" id="ARBA00022723"/>
    </source>
</evidence>
<organism evidence="8 9">
    <name type="scientific">Phialocephala subalpina</name>
    <dbReference type="NCBI Taxonomy" id="576137"/>
    <lineage>
        <taxon>Eukaryota</taxon>
        <taxon>Fungi</taxon>
        <taxon>Dikarya</taxon>
        <taxon>Ascomycota</taxon>
        <taxon>Pezizomycotina</taxon>
        <taxon>Leotiomycetes</taxon>
        <taxon>Helotiales</taxon>
        <taxon>Mollisiaceae</taxon>
        <taxon>Phialocephala</taxon>
        <taxon>Phialocephala fortinii species complex</taxon>
    </lineage>
</organism>
<name>A0A1L7WQ72_9HELO</name>
<dbReference type="Pfam" id="PF00172">
    <property type="entry name" value="Zn_clus"/>
    <property type="match status" value="1"/>
</dbReference>
<accession>A0A1L7WQ72</accession>
<dbReference type="EMBL" id="FJOG01000005">
    <property type="protein sequence ID" value="CZR54915.1"/>
    <property type="molecule type" value="Genomic_DNA"/>
</dbReference>
<keyword evidence="2" id="KW-0862">Zinc</keyword>
<keyword evidence="3" id="KW-0805">Transcription regulation</keyword>
<dbReference type="InterPro" id="IPR001138">
    <property type="entry name" value="Zn2Cys6_DnaBD"/>
</dbReference>
<evidence type="ECO:0000256" key="3">
    <source>
        <dbReference type="ARBA" id="ARBA00023015"/>
    </source>
</evidence>
<evidence type="ECO:0000256" key="2">
    <source>
        <dbReference type="ARBA" id="ARBA00022833"/>
    </source>
</evidence>
<protein>
    <recommendedName>
        <fullName evidence="7">Zn(2)-C6 fungal-type domain-containing protein</fullName>
    </recommendedName>
</protein>
<dbReference type="PROSITE" id="PS50048">
    <property type="entry name" value="ZN2_CY6_FUNGAL_2"/>
    <property type="match status" value="1"/>
</dbReference>
<dbReference type="InterPro" id="IPR036864">
    <property type="entry name" value="Zn2-C6_fun-type_DNA-bd_sf"/>
</dbReference>
<gene>
    <name evidence="8" type="ORF">PAC_04800</name>
</gene>
<dbReference type="PANTHER" id="PTHR36206:SF4">
    <property type="entry name" value="HYPOTHETICAL CONSERVED PROTEIN (EUROFUNG)-RELATED"/>
    <property type="match status" value="1"/>
</dbReference>
<evidence type="ECO:0000256" key="5">
    <source>
        <dbReference type="ARBA" id="ARBA00023163"/>
    </source>
</evidence>
<dbReference type="GO" id="GO:0003677">
    <property type="term" value="F:DNA binding"/>
    <property type="evidence" value="ECO:0007669"/>
    <property type="project" value="UniProtKB-KW"/>
</dbReference>
<evidence type="ECO:0000259" key="7">
    <source>
        <dbReference type="PROSITE" id="PS50048"/>
    </source>
</evidence>
<evidence type="ECO:0000256" key="6">
    <source>
        <dbReference type="ARBA" id="ARBA00023242"/>
    </source>
</evidence>
<keyword evidence="9" id="KW-1185">Reference proteome</keyword>
<feature type="domain" description="Zn(2)-C6 fungal-type" evidence="7">
    <location>
        <begin position="19"/>
        <end position="47"/>
    </location>
</feature>
<keyword evidence="1" id="KW-0479">Metal-binding</keyword>
<dbReference type="CDD" id="cd12148">
    <property type="entry name" value="fungal_TF_MHR"/>
    <property type="match status" value="1"/>
</dbReference>
<proteinExistence type="predicted"/>
<dbReference type="OrthoDB" id="39175at2759"/>
<dbReference type="GO" id="GO:0008270">
    <property type="term" value="F:zinc ion binding"/>
    <property type="evidence" value="ECO:0007669"/>
    <property type="project" value="InterPro"/>
</dbReference>
<dbReference type="Gene3D" id="4.10.240.10">
    <property type="entry name" value="Zn(2)-C6 fungal-type DNA-binding domain"/>
    <property type="match status" value="1"/>
</dbReference>
<dbReference type="GO" id="GO:0000981">
    <property type="term" value="F:DNA-binding transcription factor activity, RNA polymerase II-specific"/>
    <property type="evidence" value="ECO:0007669"/>
    <property type="project" value="InterPro"/>
</dbReference>
<dbReference type="CDD" id="cd00067">
    <property type="entry name" value="GAL4"/>
    <property type="match status" value="1"/>
</dbReference>
<evidence type="ECO:0000256" key="4">
    <source>
        <dbReference type="ARBA" id="ARBA00023125"/>
    </source>
</evidence>
<evidence type="ECO:0000313" key="9">
    <source>
        <dbReference type="Proteomes" id="UP000184330"/>
    </source>
</evidence>
<dbReference type="PROSITE" id="PS00463">
    <property type="entry name" value="ZN2_CY6_FUNGAL_1"/>
    <property type="match status" value="1"/>
</dbReference>
<keyword evidence="6" id="KW-0539">Nucleus</keyword>
<keyword evidence="5" id="KW-0804">Transcription</keyword>
<reference evidence="8 9" key="1">
    <citation type="submission" date="2016-03" db="EMBL/GenBank/DDBJ databases">
        <authorList>
            <person name="Ploux O."/>
        </authorList>
    </citation>
    <scope>NUCLEOTIDE SEQUENCE [LARGE SCALE GENOMIC DNA]</scope>
    <source>
        <strain evidence="8 9">UAMH 11012</strain>
    </source>
</reference>
<dbReference type="PANTHER" id="PTHR36206">
    <property type="entry name" value="ASPERCRYPTIN BIOSYNTHESIS CLUSTER-SPECIFIC TRANSCRIPTION REGULATOR ATNN-RELATED"/>
    <property type="match status" value="1"/>
</dbReference>
<dbReference type="InterPro" id="IPR052360">
    <property type="entry name" value="Transcr_Regulatory_Proteins"/>
</dbReference>
<sequence length="535" mass="61332">MPLEEVRKGRAGKPKVRTGCKTCKRRRIKCDERRPGCLRCEKFGVECDGYQANIDPPQRRPKRDPLLPQKRALLPKDQCLIARLPQSQHLSQEPSLMPALDGPNDHQYFQFFREKSFHEFGDLPWMQVMLQSSHNQPTIQYLISSVSALCRATSLKYKRTPEYQAQHLQHAYRRYGQAVQGIRYLASTSGLESARTLLQASLLIYIFEMLQGNIPAAIRHLQSTFRNLIVDRLPDKGLFPYTHLEPITQYQCMDSELVTSFARLDVQLCTHPDSPPNFQSRSTILGIAYSTNPYSMPGSFPDIATARRYIEDLIQRARAGLPTNLVRHLQNGSVPSSPIAAAYRNKHWLSDEEVDHLHTQLSQWQAAFSPFYKRSLTPEGTHDFIRVSILCVQASNTSLVLSKFRPQDPNTDPLLQPPSSRERDACIEIIDMCRRAARHEDFIKGFVVHEGFLRSLFIVGLLTREEDTKYEVLGVLEEMSGRREGIWDAEVVRIAVKDSLRDLQESRILEDGLKFEDGYNEYETYDDEWSGSSTN</sequence>
<dbReference type="Proteomes" id="UP000184330">
    <property type="component" value="Unassembled WGS sequence"/>
</dbReference>
<evidence type="ECO:0000313" key="8">
    <source>
        <dbReference type="EMBL" id="CZR54915.1"/>
    </source>
</evidence>
<dbReference type="AlphaFoldDB" id="A0A1L7WQ72"/>
<dbReference type="SMART" id="SM00066">
    <property type="entry name" value="GAL4"/>
    <property type="match status" value="1"/>
</dbReference>
<dbReference type="SUPFAM" id="SSF57701">
    <property type="entry name" value="Zn2/Cys6 DNA-binding domain"/>
    <property type="match status" value="1"/>
</dbReference>
<keyword evidence="4" id="KW-0238">DNA-binding</keyword>